<protein>
    <submittedName>
        <fullName evidence="1">Uncharacterized protein</fullName>
    </submittedName>
</protein>
<sequence length="127" mass="14518">MTGRKDFLKHLKNIYPYTVGLPNGHQAISLQEGIVSLNPELHLLSVTSEPSQEYTLEPELEPETNEEPGNPTSVLEPDEPELGNSDDDEDHLEAQTQDLRDYQLSRDRFLIPLLPHVLCEFFCCCRR</sequence>
<accession>A0ACC0A4K1</accession>
<name>A0ACC0A4K1_CATRO</name>
<reference evidence="2" key="1">
    <citation type="journal article" date="2023" name="Nat. Plants">
        <title>Single-cell RNA sequencing provides a high-resolution roadmap for understanding the multicellular compartmentation of specialized metabolism.</title>
        <authorList>
            <person name="Sun S."/>
            <person name="Shen X."/>
            <person name="Li Y."/>
            <person name="Li Y."/>
            <person name="Wang S."/>
            <person name="Li R."/>
            <person name="Zhang H."/>
            <person name="Shen G."/>
            <person name="Guo B."/>
            <person name="Wei J."/>
            <person name="Xu J."/>
            <person name="St-Pierre B."/>
            <person name="Chen S."/>
            <person name="Sun C."/>
        </authorList>
    </citation>
    <scope>NUCLEOTIDE SEQUENCE [LARGE SCALE GENOMIC DNA]</scope>
</reference>
<gene>
    <name evidence="1" type="ORF">M9H77_32165</name>
</gene>
<keyword evidence="2" id="KW-1185">Reference proteome</keyword>
<dbReference type="EMBL" id="CM044707">
    <property type="protein sequence ID" value="KAI5654978.1"/>
    <property type="molecule type" value="Genomic_DNA"/>
</dbReference>
<organism evidence="1 2">
    <name type="scientific">Catharanthus roseus</name>
    <name type="common">Madagascar periwinkle</name>
    <name type="synonym">Vinca rosea</name>
    <dbReference type="NCBI Taxonomy" id="4058"/>
    <lineage>
        <taxon>Eukaryota</taxon>
        <taxon>Viridiplantae</taxon>
        <taxon>Streptophyta</taxon>
        <taxon>Embryophyta</taxon>
        <taxon>Tracheophyta</taxon>
        <taxon>Spermatophyta</taxon>
        <taxon>Magnoliopsida</taxon>
        <taxon>eudicotyledons</taxon>
        <taxon>Gunneridae</taxon>
        <taxon>Pentapetalae</taxon>
        <taxon>asterids</taxon>
        <taxon>lamiids</taxon>
        <taxon>Gentianales</taxon>
        <taxon>Apocynaceae</taxon>
        <taxon>Rauvolfioideae</taxon>
        <taxon>Vinceae</taxon>
        <taxon>Catharanthinae</taxon>
        <taxon>Catharanthus</taxon>
    </lineage>
</organism>
<proteinExistence type="predicted"/>
<evidence type="ECO:0000313" key="2">
    <source>
        <dbReference type="Proteomes" id="UP001060085"/>
    </source>
</evidence>
<comment type="caution">
    <text evidence="1">The sequence shown here is derived from an EMBL/GenBank/DDBJ whole genome shotgun (WGS) entry which is preliminary data.</text>
</comment>
<dbReference type="Proteomes" id="UP001060085">
    <property type="component" value="Linkage Group LG07"/>
</dbReference>
<evidence type="ECO:0000313" key="1">
    <source>
        <dbReference type="EMBL" id="KAI5654978.1"/>
    </source>
</evidence>